<name>A0A4Q7RCH7_9BURK</name>
<dbReference type="EMBL" id="SGXM01000010">
    <property type="protein sequence ID" value="RZT30855.1"/>
    <property type="molecule type" value="Genomic_DNA"/>
</dbReference>
<accession>A0A4Q7RCH7</accession>
<protein>
    <submittedName>
        <fullName evidence="7">Outer membrane protein OmpA-like peptidoglycan-associated protein</fullName>
    </submittedName>
</protein>
<dbReference type="PROSITE" id="PS51123">
    <property type="entry name" value="OMPA_2"/>
    <property type="match status" value="1"/>
</dbReference>
<feature type="domain" description="OmpA-like" evidence="6">
    <location>
        <begin position="437"/>
        <end position="555"/>
    </location>
</feature>
<dbReference type="InterPro" id="IPR050330">
    <property type="entry name" value="Bact_OuterMem_StrucFunc"/>
</dbReference>
<feature type="region of interest" description="Disordered" evidence="4">
    <location>
        <begin position="555"/>
        <end position="577"/>
    </location>
</feature>
<dbReference type="GO" id="GO:0009279">
    <property type="term" value="C:cell outer membrane"/>
    <property type="evidence" value="ECO:0007669"/>
    <property type="project" value="UniProtKB-SubCell"/>
</dbReference>
<evidence type="ECO:0000256" key="3">
    <source>
        <dbReference type="PROSITE-ProRule" id="PRU00473"/>
    </source>
</evidence>
<gene>
    <name evidence="7" type="ORF">EV147_4703</name>
</gene>
<dbReference type="InterPro" id="IPR006665">
    <property type="entry name" value="OmpA-like"/>
</dbReference>
<dbReference type="Gene3D" id="3.30.1330.60">
    <property type="entry name" value="OmpA-like domain"/>
    <property type="match status" value="1"/>
</dbReference>
<evidence type="ECO:0000256" key="2">
    <source>
        <dbReference type="ARBA" id="ARBA00023136"/>
    </source>
</evidence>
<keyword evidence="8" id="KW-1185">Reference proteome</keyword>
<sequence length="577" mass="61002">MLAWMAALSLGWLALSSPLDTTWNWLFAGCVVTAVAVAIVLVGRRARARRDAAAAVLAAIDASLAALPGDIRSNTALVLVLGDSPDTLTRAFGDAVVRITDAAIWVRIDASDRLAEVAAVLKQWRLGQGPEAVACLVSADQAEVSSTVSPAPSPALSPAMATTLWQWRSTIGAASRAVGYPLPACLAIQTAEADGPSDDCPWFQIATTPQGGDMLDALALQLASYAAQVQPADRAARMYRGARLAALARWTIDTVLPALQQDQPDRRHAGPPLSLWACAVIATAGAPVAGSRLTMYVTRQTSLAPQTRDGRRAAFPLPDALARGLAVRHAQSVLPRALAHGFAWLCVAFCAAAAASAWQNRALVARVMADMAHYETLTVERDAARRDALAVLRRDREELDRHARNGVPVRLALGFYRGGTLREPLARLIDGYQPPPPPPATIELDSLSLFRSGSATLNPGSNRVLIGALDMIKAHPDKRVLVAGHTDSTGNAQANVRLSEARAASVRDWLADAAALPLTHFAVQGYGATRPKASNDTVAGRAANRRVEITLVPDCRDARGGDPATPGHPACSFPSKE</sequence>
<dbReference type="PANTHER" id="PTHR30329:SF20">
    <property type="entry name" value="EXPORTED PROTEIN"/>
    <property type="match status" value="1"/>
</dbReference>
<dbReference type="InterPro" id="IPR006664">
    <property type="entry name" value="OMP_bac"/>
</dbReference>
<dbReference type="PRINTS" id="PR01021">
    <property type="entry name" value="OMPADOMAIN"/>
</dbReference>
<feature type="transmembrane region" description="Helical" evidence="5">
    <location>
        <begin position="26"/>
        <end position="43"/>
    </location>
</feature>
<dbReference type="SUPFAM" id="SSF103088">
    <property type="entry name" value="OmpA-like"/>
    <property type="match status" value="1"/>
</dbReference>
<dbReference type="Proteomes" id="UP000291078">
    <property type="component" value="Unassembled WGS sequence"/>
</dbReference>
<evidence type="ECO:0000259" key="6">
    <source>
        <dbReference type="PROSITE" id="PS51123"/>
    </source>
</evidence>
<dbReference type="AlphaFoldDB" id="A0A4Q7RCH7"/>
<dbReference type="InterPro" id="IPR036737">
    <property type="entry name" value="OmpA-like_sf"/>
</dbReference>
<evidence type="ECO:0000313" key="7">
    <source>
        <dbReference type="EMBL" id="RZT30855.1"/>
    </source>
</evidence>
<dbReference type="PANTHER" id="PTHR30329">
    <property type="entry name" value="STATOR ELEMENT OF FLAGELLAR MOTOR COMPLEX"/>
    <property type="match status" value="1"/>
</dbReference>
<comment type="caution">
    <text evidence="7">The sequence shown here is derived from an EMBL/GenBank/DDBJ whole genome shotgun (WGS) entry which is preliminary data.</text>
</comment>
<dbReference type="Pfam" id="PF00691">
    <property type="entry name" value="OmpA"/>
    <property type="match status" value="1"/>
</dbReference>
<keyword evidence="5" id="KW-0812">Transmembrane</keyword>
<keyword evidence="2 3" id="KW-0472">Membrane</keyword>
<evidence type="ECO:0000256" key="5">
    <source>
        <dbReference type="SAM" id="Phobius"/>
    </source>
</evidence>
<dbReference type="CDD" id="cd07185">
    <property type="entry name" value="OmpA_C-like"/>
    <property type="match status" value="1"/>
</dbReference>
<reference evidence="7 8" key="1">
    <citation type="journal article" date="2015" name="Stand. Genomic Sci.">
        <title>Genomic Encyclopedia of Bacterial and Archaeal Type Strains, Phase III: the genomes of soil and plant-associated and newly described type strains.</title>
        <authorList>
            <person name="Whitman W.B."/>
            <person name="Woyke T."/>
            <person name="Klenk H.P."/>
            <person name="Zhou Y."/>
            <person name="Lilburn T.G."/>
            <person name="Beck B.J."/>
            <person name="De Vos P."/>
            <person name="Vandamme P."/>
            <person name="Eisen J.A."/>
            <person name="Garrity G."/>
            <person name="Hugenholtz P."/>
            <person name="Kyrpides N.C."/>
        </authorList>
    </citation>
    <scope>NUCLEOTIDE SEQUENCE [LARGE SCALE GENOMIC DNA]</scope>
    <source>
        <strain evidence="7 8">ASC-9842</strain>
    </source>
</reference>
<evidence type="ECO:0000256" key="1">
    <source>
        <dbReference type="ARBA" id="ARBA00004442"/>
    </source>
</evidence>
<keyword evidence="5" id="KW-1133">Transmembrane helix</keyword>
<feature type="transmembrane region" description="Helical" evidence="5">
    <location>
        <begin position="337"/>
        <end position="358"/>
    </location>
</feature>
<organism evidence="7 8">
    <name type="scientific">Cupriavidus agavae</name>
    <dbReference type="NCBI Taxonomy" id="1001822"/>
    <lineage>
        <taxon>Bacteria</taxon>
        <taxon>Pseudomonadati</taxon>
        <taxon>Pseudomonadota</taxon>
        <taxon>Betaproteobacteria</taxon>
        <taxon>Burkholderiales</taxon>
        <taxon>Burkholderiaceae</taxon>
        <taxon>Cupriavidus</taxon>
    </lineage>
</organism>
<evidence type="ECO:0000313" key="8">
    <source>
        <dbReference type="Proteomes" id="UP000291078"/>
    </source>
</evidence>
<evidence type="ECO:0000256" key="4">
    <source>
        <dbReference type="SAM" id="MobiDB-lite"/>
    </source>
</evidence>
<comment type="subcellular location">
    <subcellularLocation>
        <location evidence="1">Cell outer membrane</location>
    </subcellularLocation>
</comment>
<proteinExistence type="predicted"/>